<evidence type="ECO:0000256" key="13">
    <source>
        <dbReference type="ARBA" id="ARBA00023136"/>
    </source>
</evidence>
<keyword evidence="23" id="KW-1185">Reference proteome</keyword>
<dbReference type="GO" id="GO:0005789">
    <property type="term" value="C:endoplasmic reticulum membrane"/>
    <property type="evidence" value="ECO:0007669"/>
    <property type="project" value="UniProtKB-SubCell"/>
</dbReference>
<keyword evidence="6 19" id="KW-0812">Transmembrane</keyword>
<keyword evidence="11" id="KW-0333">Golgi apparatus</keyword>
<reference evidence="22" key="3">
    <citation type="submission" date="2025-09" db="UniProtKB">
        <authorList>
            <consortium name="Ensembl"/>
        </authorList>
    </citation>
    <scope>IDENTIFICATION</scope>
</reference>
<dbReference type="GO" id="GO:0006888">
    <property type="term" value="P:endoplasmic reticulum to Golgi vesicle-mediated transport"/>
    <property type="evidence" value="ECO:0007669"/>
    <property type="project" value="InterPro"/>
</dbReference>
<dbReference type="PROSITE" id="PS50859">
    <property type="entry name" value="LONGIN"/>
    <property type="match status" value="1"/>
</dbReference>
<evidence type="ECO:0000256" key="12">
    <source>
        <dbReference type="ARBA" id="ARBA00023054"/>
    </source>
</evidence>
<evidence type="ECO:0000256" key="5">
    <source>
        <dbReference type="ARBA" id="ARBA00022448"/>
    </source>
</evidence>
<dbReference type="GeneID" id="103396130"/>
<feature type="transmembrane region" description="Helical" evidence="19">
    <location>
        <begin position="196"/>
        <end position="214"/>
    </location>
</feature>
<dbReference type="KEGG" id="csem:103396130"/>
<dbReference type="OrthoDB" id="1719357at2759"/>
<dbReference type="CDD" id="cd14824">
    <property type="entry name" value="Longin"/>
    <property type="match status" value="1"/>
</dbReference>
<dbReference type="Pfam" id="PF13774">
    <property type="entry name" value="Longin"/>
    <property type="match status" value="1"/>
</dbReference>
<evidence type="ECO:0000256" key="9">
    <source>
        <dbReference type="ARBA" id="ARBA00022927"/>
    </source>
</evidence>
<keyword evidence="10 19" id="KW-1133">Transmembrane helix</keyword>
<dbReference type="Pfam" id="PF00957">
    <property type="entry name" value="Synaptobrevin"/>
    <property type="match status" value="1"/>
</dbReference>
<dbReference type="SMART" id="SM01270">
    <property type="entry name" value="Longin"/>
    <property type="match status" value="1"/>
</dbReference>
<dbReference type="InParanoid" id="A0A3P8WN26"/>
<evidence type="ECO:0000313" key="23">
    <source>
        <dbReference type="Proteomes" id="UP000265120"/>
    </source>
</evidence>
<evidence type="ECO:0000256" key="19">
    <source>
        <dbReference type="SAM" id="Phobius"/>
    </source>
</evidence>
<evidence type="ECO:0000256" key="18">
    <source>
        <dbReference type="PROSITE-ProRule" id="PRU00290"/>
    </source>
</evidence>
<evidence type="ECO:0000256" key="1">
    <source>
        <dbReference type="ARBA" id="ARBA00004163"/>
    </source>
</evidence>
<dbReference type="SUPFAM" id="SSF64356">
    <property type="entry name" value="SNARE-like"/>
    <property type="match status" value="1"/>
</dbReference>
<dbReference type="PANTHER" id="PTHR45837">
    <property type="entry name" value="VESICLE-TRAFFICKING PROTEIN SEC22B"/>
    <property type="match status" value="1"/>
</dbReference>
<accession>A0A3P8WN26</accession>
<dbReference type="GO" id="GO:0005484">
    <property type="term" value="F:SNAP receptor activity"/>
    <property type="evidence" value="ECO:0007669"/>
    <property type="project" value="InterPro"/>
</dbReference>
<evidence type="ECO:0000256" key="11">
    <source>
        <dbReference type="ARBA" id="ARBA00023034"/>
    </source>
</evidence>
<dbReference type="SUPFAM" id="SSF58038">
    <property type="entry name" value="SNARE fusion complex"/>
    <property type="match status" value="1"/>
</dbReference>
<reference evidence="22" key="2">
    <citation type="submission" date="2025-08" db="UniProtKB">
        <authorList>
            <consortium name="Ensembl"/>
        </authorList>
    </citation>
    <scope>IDENTIFICATION</scope>
</reference>
<feature type="domain" description="Longin" evidence="20">
    <location>
        <begin position="6"/>
        <end position="119"/>
    </location>
</feature>
<evidence type="ECO:0000256" key="3">
    <source>
        <dbReference type="ARBA" id="ARBA00004223"/>
    </source>
</evidence>
<dbReference type="FunFam" id="3.30.450.50:FF:000004">
    <property type="entry name" value="vesicle-trafficking protein SEC22b"/>
    <property type="match status" value="1"/>
</dbReference>
<dbReference type="RefSeq" id="XP_008332325.1">
    <property type="nucleotide sequence ID" value="XM_008334103.3"/>
</dbReference>
<keyword evidence="13 19" id="KW-0472">Membrane</keyword>
<name>A0A3P8WN26_CYNSE</name>
<dbReference type="STRING" id="244447.ENSCSEP00000026916"/>
<keyword evidence="7" id="KW-0256">Endoplasmic reticulum</keyword>
<evidence type="ECO:0000256" key="2">
    <source>
        <dbReference type="ARBA" id="ARBA00004198"/>
    </source>
</evidence>
<dbReference type="GO" id="GO:0033116">
    <property type="term" value="C:endoplasmic reticulum-Golgi intermediate compartment membrane"/>
    <property type="evidence" value="ECO:0007669"/>
    <property type="project" value="UniProtKB-SubCell"/>
</dbReference>
<feature type="domain" description="V-SNARE coiled-coil homology" evidence="21">
    <location>
        <begin position="134"/>
        <end position="194"/>
    </location>
</feature>
<dbReference type="GeneTree" id="ENSGT00940000156349"/>
<comment type="similarity">
    <text evidence="4">Belongs to the synaptobrevin family.</text>
</comment>
<keyword evidence="8" id="KW-0931">ER-Golgi transport</keyword>
<evidence type="ECO:0000256" key="14">
    <source>
        <dbReference type="ARBA" id="ARBA00024173"/>
    </source>
</evidence>
<comment type="subunit">
    <text evidence="17">Component of 2 distinct SNARE complexes.</text>
</comment>
<dbReference type="InterPro" id="IPR044565">
    <property type="entry name" value="Sec22"/>
</dbReference>
<keyword evidence="9" id="KW-0653">Protein transport</keyword>
<dbReference type="InterPro" id="IPR011012">
    <property type="entry name" value="Longin-like_dom_sf"/>
</dbReference>
<dbReference type="FunFam" id="1.20.5.110:FF:000019">
    <property type="entry name" value="Vesicle-trafficking protein SEC22b"/>
    <property type="match status" value="1"/>
</dbReference>
<proteinExistence type="inferred from homology"/>
<evidence type="ECO:0000256" key="10">
    <source>
        <dbReference type="ARBA" id="ARBA00022989"/>
    </source>
</evidence>
<sequence length="215" mass="24784">MIYLTMIARVVDGLPLAASIQEDEQSLRDLQQYQSQAKQLCRKLNAHSPDRCTLEAGDMNFHYLIAQGMCYLCLCEDSFPKKMAFAYLEDLSNEFYDQYGRKAHAATRPYSFIEFDTYIQKTKKTYVDSRARRALGSINTELQDVQRIMVANIEEVLQRGEALSAIDTRASNLSTLSKKYRSNASYLNTRSTYAKVAALAVFFITLIVYLRFWWL</sequence>
<dbReference type="Ensembl" id="ENSCSET00000027276.1">
    <property type="protein sequence ID" value="ENSCSEP00000026916.1"/>
    <property type="gene ID" value="ENSCSEG00000017193.1"/>
</dbReference>
<keyword evidence="5" id="KW-0813">Transport</keyword>
<dbReference type="GO" id="GO:0042470">
    <property type="term" value="C:melanosome"/>
    <property type="evidence" value="ECO:0007669"/>
    <property type="project" value="UniProtKB-SubCell"/>
</dbReference>
<evidence type="ECO:0000259" key="21">
    <source>
        <dbReference type="PROSITE" id="PS50892"/>
    </source>
</evidence>
<evidence type="ECO:0000256" key="16">
    <source>
        <dbReference type="ARBA" id="ARBA00024188"/>
    </source>
</evidence>
<dbReference type="PROSITE" id="PS50892">
    <property type="entry name" value="V_SNARE"/>
    <property type="match status" value="1"/>
</dbReference>
<dbReference type="GO" id="GO:0005794">
    <property type="term" value="C:Golgi apparatus"/>
    <property type="evidence" value="ECO:0007669"/>
    <property type="project" value="UniProtKB-SubCell"/>
</dbReference>
<evidence type="ECO:0000259" key="20">
    <source>
        <dbReference type="PROSITE" id="PS50859"/>
    </source>
</evidence>
<evidence type="ECO:0000256" key="4">
    <source>
        <dbReference type="ARBA" id="ARBA00008025"/>
    </source>
</evidence>
<evidence type="ECO:0000256" key="8">
    <source>
        <dbReference type="ARBA" id="ARBA00022892"/>
    </source>
</evidence>
<dbReference type="InterPro" id="IPR042855">
    <property type="entry name" value="V_SNARE_CC"/>
</dbReference>
<evidence type="ECO:0000256" key="6">
    <source>
        <dbReference type="ARBA" id="ARBA00022692"/>
    </source>
</evidence>
<evidence type="ECO:0000256" key="15">
    <source>
        <dbReference type="ARBA" id="ARBA00024187"/>
    </source>
</evidence>
<dbReference type="InterPro" id="IPR010908">
    <property type="entry name" value="Longin_dom"/>
</dbReference>
<evidence type="ECO:0000313" key="22">
    <source>
        <dbReference type="Ensembl" id="ENSCSEP00000026916.1"/>
    </source>
</evidence>
<dbReference type="Proteomes" id="UP000265120">
    <property type="component" value="Chromosome 20"/>
</dbReference>
<dbReference type="Gene3D" id="1.20.5.110">
    <property type="match status" value="1"/>
</dbReference>
<evidence type="ECO:0000256" key="17">
    <source>
        <dbReference type="ARBA" id="ARBA00064136"/>
    </source>
</evidence>
<comment type="subcellular location">
    <subcellularLocation>
        <location evidence="1">Endoplasmic reticulum membrane</location>
        <topology evidence="1">Single-pass type IV membrane protein</topology>
    </subcellularLocation>
    <subcellularLocation>
        <location evidence="15">Endoplasmic reticulum-Golgi intermediate compartment membrane</location>
    </subcellularLocation>
    <subcellularLocation>
        <location evidence="16">Golgi apparatus</location>
        <location evidence="16">cis-Golgi network membrane</location>
    </subcellularLocation>
    <subcellularLocation>
        <location evidence="2">Golgi apparatus</location>
        <location evidence="2">trans-Golgi network membrane</location>
    </subcellularLocation>
    <subcellularLocation>
        <location evidence="3">Melanosome</location>
    </subcellularLocation>
</comment>
<protein>
    <submittedName>
        <fullName evidence="22">SEC22 homolog B, vesicle trafficking protein a</fullName>
    </submittedName>
</protein>
<dbReference type="AlphaFoldDB" id="A0A3P8WN26"/>
<dbReference type="OMA" id="RKMAFAY"/>
<dbReference type="GO" id="GO:0015031">
    <property type="term" value="P:protein transport"/>
    <property type="evidence" value="ECO:0007669"/>
    <property type="project" value="UniProtKB-KW"/>
</dbReference>
<evidence type="ECO:0000256" key="7">
    <source>
        <dbReference type="ARBA" id="ARBA00022824"/>
    </source>
</evidence>
<organism evidence="22 23">
    <name type="scientific">Cynoglossus semilaevis</name>
    <name type="common">Tongue sole</name>
    <dbReference type="NCBI Taxonomy" id="244447"/>
    <lineage>
        <taxon>Eukaryota</taxon>
        <taxon>Metazoa</taxon>
        <taxon>Chordata</taxon>
        <taxon>Craniata</taxon>
        <taxon>Vertebrata</taxon>
        <taxon>Euteleostomi</taxon>
        <taxon>Actinopterygii</taxon>
        <taxon>Neopterygii</taxon>
        <taxon>Teleostei</taxon>
        <taxon>Neoteleostei</taxon>
        <taxon>Acanthomorphata</taxon>
        <taxon>Carangaria</taxon>
        <taxon>Pleuronectiformes</taxon>
        <taxon>Pleuronectoidei</taxon>
        <taxon>Cynoglossidae</taxon>
        <taxon>Cynoglossinae</taxon>
        <taxon>Cynoglossus</taxon>
    </lineage>
</organism>
<comment type="function">
    <text evidence="14">SNARE involved in targeting and fusion of ER-derived transport vesicles with the Golgi complex as well as Golgi-derived retrograde transport vesicles with the ER.</text>
</comment>
<keyword evidence="12 18" id="KW-0175">Coiled coil</keyword>
<reference evidence="22 23" key="1">
    <citation type="journal article" date="2014" name="Nat. Genet.">
        <title>Whole-genome sequence of a flatfish provides insights into ZW sex chromosome evolution and adaptation to a benthic lifestyle.</title>
        <authorList>
            <person name="Chen S."/>
            <person name="Zhang G."/>
            <person name="Shao C."/>
            <person name="Huang Q."/>
            <person name="Liu G."/>
            <person name="Zhang P."/>
            <person name="Song W."/>
            <person name="An N."/>
            <person name="Chalopin D."/>
            <person name="Volff J.N."/>
            <person name="Hong Y."/>
            <person name="Li Q."/>
            <person name="Sha Z."/>
            <person name="Zhou H."/>
            <person name="Xie M."/>
            <person name="Yu Q."/>
            <person name="Liu Y."/>
            <person name="Xiang H."/>
            <person name="Wang N."/>
            <person name="Wu K."/>
            <person name="Yang C."/>
            <person name="Zhou Q."/>
            <person name="Liao X."/>
            <person name="Yang L."/>
            <person name="Hu Q."/>
            <person name="Zhang J."/>
            <person name="Meng L."/>
            <person name="Jin L."/>
            <person name="Tian Y."/>
            <person name="Lian J."/>
            <person name="Yang J."/>
            <person name="Miao G."/>
            <person name="Liu S."/>
            <person name="Liang Z."/>
            <person name="Yan F."/>
            <person name="Li Y."/>
            <person name="Sun B."/>
            <person name="Zhang H."/>
            <person name="Zhang J."/>
            <person name="Zhu Y."/>
            <person name="Du M."/>
            <person name="Zhao Y."/>
            <person name="Schartl M."/>
            <person name="Tang Q."/>
            <person name="Wang J."/>
        </authorList>
    </citation>
    <scope>NUCLEOTIDE SEQUENCE</scope>
</reference>
<dbReference type="Gene3D" id="3.30.450.50">
    <property type="entry name" value="Longin domain"/>
    <property type="match status" value="1"/>
</dbReference>
<dbReference type="GO" id="GO:0006890">
    <property type="term" value="P:retrograde vesicle-mediated transport, Golgi to endoplasmic reticulum"/>
    <property type="evidence" value="ECO:0007669"/>
    <property type="project" value="InterPro"/>
</dbReference>
<dbReference type="CDD" id="cd15866">
    <property type="entry name" value="R-SNARE_SEC22"/>
    <property type="match status" value="1"/>
</dbReference>
<dbReference type="CTD" id="114464"/>